<accession>A0A6S7AWJ0</accession>
<reference evidence="2 3" key="1">
    <citation type="submission" date="2020-04" db="EMBL/GenBank/DDBJ databases">
        <authorList>
            <person name="De Canck E."/>
        </authorList>
    </citation>
    <scope>NUCLEOTIDE SEQUENCE [LARGE SCALE GENOMIC DNA]</scope>
    <source>
        <strain evidence="2 3">LMG 3441</strain>
    </source>
</reference>
<dbReference type="Proteomes" id="UP000494269">
    <property type="component" value="Unassembled WGS sequence"/>
</dbReference>
<keyword evidence="1" id="KW-0732">Signal</keyword>
<name>A0A6S7AWJ0_9BURK</name>
<evidence type="ECO:0008006" key="4">
    <source>
        <dbReference type="Google" id="ProtNLM"/>
    </source>
</evidence>
<evidence type="ECO:0000313" key="2">
    <source>
        <dbReference type="EMBL" id="CAB3737741.1"/>
    </source>
</evidence>
<dbReference type="AlphaFoldDB" id="A0A6S7AWJ0"/>
<gene>
    <name evidence="2" type="ORF">LMG3441_05310</name>
</gene>
<evidence type="ECO:0000256" key="1">
    <source>
        <dbReference type="SAM" id="SignalP"/>
    </source>
</evidence>
<keyword evidence="3" id="KW-1185">Reference proteome</keyword>
<evidence type="ECO:0000313" key="3">
    <source>
        <dbReference type="Proteomes" id="UP000494269"/>
    </source>
</evidence>
<dbReference type="RefSeq" id="WP_054427883.1">
    <property type="nucleotide sequence ID" value="NZ_CADIJQ010000011.1"/>
</dbReference>
<feature type="signal peptide" evidence="1">
    <location>
        <begin position="1"/>
        <end position="19"/>
    </location>
</feature>
<proteinExistence type="predicted"/>
<organism evidence="2 3">
    <name type="scientific">Achromobacter kerstersii</name>
    <dbReference type="NCBI Taxonomy" id="1353890"/>
    <lineage>
        <taxon>Bacteria</taxon>
        <taxon>Pseudomonadati</taxon>
        <taxon>Pseudomonadota</taxon>
        <taxon>Betaproteobacteria</taxon>
        <taxon>Burkholderiales</taxon>
        <taxon>Alcaligenaceae</taxon>
        <taxon>Achromobacter</taxon>
    </lineage>
</organism>
<feature type="chain" id="PRO_5028898563" description="ESPR domain-containing protein" evidence="1">
    <location>
        <begin position="20"/>
        <end position="158"/>
    </location>
</feature>
<sequence length="158" mass="15168">MKKLAAVAALSLFAASAYASGPSGPSVSVTGHAGTINGTASSISNGSSVVATQVNGYGSSSQTSFGETGGVAQVGGTFNRDGTTVVTSTRQYATSETYGHVSGNAPIMVGDSIANGGASFGQTETKASASGTFASANIGAFGAIGGVGSMGHIGGFNR</sequence>
<protein>
    <recommendedName>
        <fullName evidence="4">ESPR domain-containing protein</fullName>
    </recommendedName>
</protein>
<dbReference type="EMBL" id="CADIJQ010000011">
    <property type="protein sequence ID" value="CAB3737741.1"/>
    <property type="molecule type" value="Genomic_DNA"/>
</dbReference>